<dbReference type="SUPFAM" id="SSF50129">
    <property type="entry name" value="GroES-like"/>
    <property type="match status" value="1"/>
</dbReference>
<dbReference type="InterPro" id="IPR020843">
    <property type="entry name" value="ER"/>
</dbReference>
<dbReference type="AlphaFoldDB" id="A0A832X635"/>
<keyword evidence="3" id="KW-0560">Oxidoreductase</keyword>
<dbReference type="Proteomes" id="UP000646946">
    <property type="component" value="Unassembled WGS sequence"/>
</dbReference>
<dbReference type="Pfam" id="PF00107">
    <property type="entry name" value="ADH_zinc_N"/>
    <property type="match status" value="1"/>
</dbReference>
<dbReference type="GO" id="GO:0030554">
    <property type="term" value="F:adenyl nucleotide binding"/>
    <property type="evidence" value="ECO:0007669"/>
    <property type="project" value="UniProtKB-ARBA"/>
</dbReference>
<dbReference type="Pfam" id="PF08240">
    <property type="entry name" value="ADH_N"/>
    <property type="match status" value="1"/>
</dbReference>
<dbReference type="Gene3D" id="3.90.180.10">
    <property type="entry name" value="Medium-chain alcohol dehydrogenases, catalytic domain"/>
    <property type="match status" value="1"/>
</dbReference>
<comment type="caution">
    <text evidence="6">The sequence shown here is derived from an EMBL/GenBank/DDBJ whole genome shotgun (WGS) entry which is preliminary data.</text>
</comment>
<dbReference type="EMBL" id="DVAB01000023">
    <property type="protein sequence ID" value="HIK00455.1"/>
    <property type="molecule type" value="Genomic_DNA"/>
</dbReference>
<reference evidence="6 7" key="1">
    <citation type="journal article" name="Nat. Commun.">
        <title>Undinarchaeota illuminate DPANN phylogeny and the impact of gene transfer on archaeal evolution.</title>
        <authorList>
            <person name="Dombrowski N."/>
            <person name="Williams T.A."/>
            <person name="Sun J."/>
            <person name="Woodcroft B.J."/>
            <person name="Lee J.H."/>
            <person name="Minh B.Q."/>
            <person name="Rinke C."/>
            <person name="Spang A."/>
        </authorList>
    </citation>
    <scope>NUCLEOTIDE SEQUENCE [LARGE SCALE GENOMIC DNA]</scope>
    <source>
        <strain evidence="6">MAG_bin1129</strain>
    </source>
</reference>
<evidence type="ECO:0000313" key="7">
    <source>
        <dbReference type="Proteomes" id="UP000646946"/>
    </source>
</evidence>
<evidence type="ECO:0000256" key="3">
    <source>
        <dbReference type="ARBA" id="ARBA00023002"/>
    </source>
</evidence>
<dbReference type="InterPro" id="IPR036291">
    <property type="entry name" value="NAD(P)-bd_dom_sf"/>
</dbReference>
<evidence type="ECO:0000313" key="6">
    <source>
        <dbReference type="EMBL" id="HIK00455.1"/>
    </source>
</evidence>
<dbReference type="GO" id="GO:0043168">
    <property type="term" value="F:anion binding"/>
    <property type="evidence" value="ECO:0007669"/>
    <property type="project" value="UniProtKB-ARBA"/>
</dbReference>
<comment type="similarity">
    <text evidence="4">Belongs to the zinc-containing alcohol dehydrogenase family.</text>
</comment>
<dbReference type="InterPro" id="IPR050129">
    <property type="entry name" value="Zn_alcohol_dh"/>
</dbReference>
<proteinExistence type="inferred from homology"/>
<feature type="domain" description="Enoyl reductase (ER)" evidence="5">
    <location>
        <begin position="10"/>
        <end position="340"/>
    </location>
</feature>
<protein>
    <submittedName>
        <fullName evidence="6">Alcohol dehydrogenase catalytic domain-containing protein</fullName>
    </submittedName>
</protein>
<organism evidence="6 7">
    <name type="scientific">Candidatus Naiadarchaeum limnaeum</name>
    <dbReference type="NCBI Taxonomy" id="2756139"/>
    <lineage>
        <taxon>Archaea</taxon>
        <taxon>Candidatus Undinarchaeota</taxon>
        <taxon>Candidatus Undinarchaeia</taxon>
        <taxon>Candidatus Naiadarchaeales</taxon>
        <taxon>Candidatus Naiadarchaeaceae</taxon>
        <taxon>Candidatus Naiadarchaeum</taxon>
    </lineage>
</organism>
<keyword evidence="2 4" id="KW-0862">Zinc</keyword>
<dbReference type="PANTHER" id="PTHR43401">
    <property type="entry name" value="L-THREONINE 3-DEHYDROGENASE"/>
    <property type="match status" value="1"/>
</dbReference>
<accession>A0A832X635</accession>
<keyword evidence="7" id="KW-1185">Reference proteome</keyword>
<gene>
    <name evidence="6" type="ORF">H1016_02865</name>
</gene>
<dbReference type="InterPro" id="IPR002328">
    <property type="entry name" value="ADH_Zn_CS"/>
</dbReference>
<evidence type="ECO:0000259" key="5">
    <source>
        <dbReference type="SMART" id="SM00829"/>
    </source>
</evidence>
<dbReference type="Gene3D" id="3.40.50.720">
    <property type="entry name" value="NAD(P)-binding Rossmann-like Domain"/>
    <property type="match status" value="1"/>
</dbReference>
<keyword evidence="1 4" id="KW-0479">Metal-binding</keyword>
<dbReference type="GO" id="GO:0051262">
    <property type="term" value="P:protein tetramerization"/>
    <property type="evidence" value="ECO:0007669"/>
    <property type="project" value="UniProtKB-ARBA"/>
</dbReference>
<dbReference type="InterPro" id="IPR011032">
    <property type="entry name" value="GroES-like_sf"/>
</dbReference>
<sequence>MKAVAKTNSGKGFELIDAPTPNPKKGEVLVKIKACSVCGTDVHIYNNDPPWDTRIKTPRIIGHEFTGVVEKIGQGVKRVKVGDTVANESHIYCGNCSQCKAGRPHTCLNIKAVGIDIDGSYAEHIVVPEHVLFKVSPKLPPHIATLHESFGNSVYTVSAGPVKGKTIAVFGLGPTGLFAVAVAKHWGAKKIIAVSGTKEHIDLGKRVGAHVVVDRHNENVVERVKEETNGDGVDVFYEMAGSQGAIEQGLKVLKPGGQATLLGLPPQQVCLMWSKDVVLKDITIRAIYGREIPHTWNLMKKLFTDKKFDISPIVTHKFKLDDFEKAIEVMKSGRSGKVVMFPE</sequence>
<dbReference type="PANTHER" id="PTHR43401:SF2">
    <property type="entry name" value="L-THREONINE 3-DEHYDROGENASE"/>
    <property type="match status" value="1"/>
</dbReference>
<dbReference type="GO" id="GO:0008270">
    <property type="term" value="F:zinc ion binding"/>
    <property type="evidence" value="ECO:0007669"/>
    <property type="project" value="InterPro"/>
</dbReference>
<name>A0A832X635_9ARCH</name>
<evidence type="ECO:0000256" key="1">
    <source>
        <dbReference type="ARBA" id="ARBA00022723"/>
    </source>
</evidence>
<evidence type="ECO:0000256" key="4">
    <source>
        <dbReference type="RuleBase" id="RU361277"/>
    </source>
</evidence>
<dbReference type="InterPro" id="IPR013149">
    <property type="entry name" value="ADH-like_C"/>
</dbReference>
<dbReference type="GO" id="GO:0016616">
    <property type="term" value="F:oxidoreductase activity, acting on the CH-OH group of donors, NAD or NADP as acceptor"/>
    <property type="evidence" value="ECO:0007669"/>
    <property type="project" value="UniProtKB-ARBA"/>
</dbReference>
<comment type="cofactor">
    <cofactor evidence="4">
        <name>Zn(2+)</name>
        <dbReference type="ChEBI" id="CHEBI:29105"/>
    </cofactor>
</comment>
<dbReference type="SUPFAM" id="SSF51735">
    <property type="entry name" value="NAD(P)-binding Rossmann-fold domains"/>
    <property type="match status" value="1"/>
</dbReference>
<evidence type="ECO:0000256" key="2">
    <source>
        <dbReference type="ARBA" id="ARBA00022833"/>
    </source>
</evidence>
<dbReference type="InterPro" id="IPR013154">
    <property type="entry name" value="ADH-like_N"/>
</dbReference>
<dbReference type="SMART" id="SM00829">
    <property type="entry name" value="PKS_ER"/>
    <property type="match status" value="1"/>
</dbReference>
<dbReference type="PROSITE" id="PS00059">
    <property type="entry name" value="ADH_ZINC"/>
    <property type="match status" value="1"/>
</dbReference>